<evidence type="ECO:0000259" key="7">
    <source>
        <dbReference type="PROSITE" id="PS52009"/>
    </source>
</evidence>
<dbReference type="InterPro" id="IPR015882">
    <property type="entry name" value="HEX_bac_N"/>
</dbReference>
<reference evidence="9" key="1">
    <citation type="journal article" date="2019" name="Int. J. Syst. Evol. Microbiol.">
        <title>The Global Catalogue of Microorganisms (GCM) 10K type strain sequencing project: providing services to taxonomists for standard genome sequencing and annotation.</title>
        <authorList>
            <consortium name="The Broad Institute Genomics Platform"/>
            <consortium name="The Broad Institute Genome Sequencing Center for Infectious Disease"/>
            <person name="Wu L."/>
            <person name="Ma J."/>
        </authorList>
    </citation>
    <scope>NUCLEOTIDE SEQUENCE [LARGE SCALE GENOMIC DNA]</scope>
    <source>
        <strain evidence="9">JCM 3369</strain>
    </source>
</reference>
<dbReference type="Gene3D" id="1.20.58.460">
    <property type="entry name" value="Hyaluronidase post-catalytic domain-like"/>
    <property type="match status" value="1"/>
</dbReference>
<dbReference type="SUPFAM" id="SSF51445">
    <property type="entry name" value="(Trans)glycosidases"/>
    <property type="match status" value="1"/>
</dbReference>
<dbReference type="InterPro" id="IPR029018">
    <property type="entry name" value="Hex-like_dom2"/>
</dbReference>
<dbReference type="Pfam" id="PF21774">
    <property type="entry name" value="NagJ_C"/>
    <property type="match status" value="1"/>
</dbReference>
<dbReference type="InterPro" id="IPR013783">
    <property type="entry name" value="Ig-like_fold"/>
</dbReference>
<feature type="compositionally biased region" description="Pro residues" evidence="4">
    <location>
        <begin position="942"/>
        <end position="969"/>
    </location>
</feature>
<dbReference type="EMBL" id="JBHSGF010000001">
    <property type="protein sequence ID" value="MFC4553983.1"/>
    <property type="molecule type" value="Genomic_DNA"/>
</dbReference>
<gene>
    <name evidence="8" type="ORF">ACFO3F_01860</name>
</gene>
<feature type="active site" description="Proton donor" evidence="3">
    <location>
        <position position="318"/>
    </location>
</feature>
<dbReference type="InterPro" id="IPR051822">
    <property type="entry name" value="Glycosyl_Hydrolase_84"/>
</dbReference>
<evidence type="ECO:0000256" key="1">
    <source>
        <dbReference type="ARBA" id="ARBA00022801"/>
    </source>
</evidence>
<evidence type="ECO:0000256" key="5">
    <source>
        <dbReference type="SAM" id="Phobius"/>
    </source>
</evidence>
<dbReference type="InterPro" id="IPR049019">
    <property type="entry name" value="NagJ-like_helical"/>
</dbReference>
<organism evidence="8 9">
    <name type="scientific">Georgenia faecalis</name>
    <dbReference type="NCBI Taxonomy" id="2483799"/>
    <lineage>
        <taxon>Bacteria</taxon>
        <taxon>Bacillati</taxon>
        <taxon>Actinomycetota</taxon>
        <taxon>Actinomycetes</taxon>
        <taxon>Micrococcales</taxon>
        <taxon>Bogoriellaceae</taxon>
        <taxon>Georgenia</taxon>
    </lineage>
</organism>
<feature type="chain" id="PRO_5046556526" evidence="6">
    <location>
        <begin position="20"/>
        <end position="1018"/>
    </location>
</feature>
<dbReference type="Pfam" id="PF17957">
    <property type="entry name" value="Big_7"/>
    <property type="match status" value="1"/>
</dbReference>
<keyword evidence="9" id="KW-1185">Reference proteome</keyword>
<evidence type="ECO:0000313" key="9">
    <source>
        <dbReference type="Proteomes" id="UP001595955"/>
    </source>
</evidence>
<dbReference type="Gene3D" id="3.20.20.80">
    <property type="entry name" value="Glycosidases"/>
    <property type="match status" value="1"/>
</dbReference>
<dbReference type="InterPro" id="IPR011496">
    <property type="entry name" value="O-GlcNAcase_cat"/>
</dbReference>
<dbReference type="InterPro" id="IPR025705">
    <property type="entry name" value="Beta_hexosaminidase_sua/sub"/>
</dbReference>
<dbReference type="PRINTS" id="PR00738">
    <property type="entry name" value="GLHYDRLASE20"/>
</dbReference>
<feature type="region of interest" description="Disordered" evidence="4">
    <location>
        <begin position="937"/>
        <end position="984"/>
    </location>
</feature>
<evidence type="ECO:0000256" key="4">
    <source>
        <dbReference type="SAM" id="MobiDB-lite"/>
    </source>
</evidence>
<dbReference type="InterPro" id="IPR017853">
    <property type="entry name" value="GH"/>
</dbReference>
<dbReference type="PANTHER" id="PTHR13170:SF16">
    <property type="entry name" value="PROTEIN O-GLCNACASE"/>
    <property type="match status" value="1"/>
</dbReference>
<evidence type="ECO:0000313" key="8">
    <source>
        <dbReference type="EMBL" id="MFC4553983.1"/>
    </source>
</evidence>
<keyword evidence="1 3" id="KW-0378">Hydrolase</keyword>
<feature type="signal peptide" evidence="6">
    <location>
        <begin position="1"/>
        <end position="19"/>
    </location>
</feature>
<feature type="transmembrane region" description="Helical" evidence="5">
    <location>
        <begin position="990"/>
        <end position="1010"/>
    </location>
</feature>
<proteinExistence type="inferred from homology"/>
<dbReference type="PROSITE" id="PS52009">
    <property type="entry name" value="GH84"/>
    <property type="match status" value="1"/>
</dbReference>
<keyword evidence="5" id="KW-0472">Membrane</keyword>
<evidence type="ECO:0000256" key="3">
    <source>
        <dbReference type="PROSITE-ProRule" id="PRU01353"/>
    </source>
</evidence>
<name>A0ABV9D6P0_9MICO</name>
<dbReference type="Pfam" id="PF07555">
    <property type="entry name" value="NAGidase"/>
    <property type="match status" value="1"/>
</dbReference>
<comment type="similarity">
    <text evidence="3">Belongs to the glycosyl hydrolase 84 family.</text>
</comment>
<keyword evidence="5" id="KW-1133">Transmembrane helix</keyword>
<dbReference type="Proteomes" id="UP001595955">
    <property type="component" value="Unassembled WGS sequence"/>
</dbReference>
<dbReference type="SUPFAM" id="SSF140657">
    <property type="entry name" value="Hyaluronidase post-catalytic domain-like"/>
    <property type="match status" value="1"/>
</dbReference>
<dbReference type="Pfam" id="PF02838">
    <property type="entry name" value="Glyco_hydro_20b"/>
    <property type="match status" value="1"/>
</dbReference>
<dbReference type="RefSeq" id="WP_387966620.1">
    <property type="nucleotide sequence ID" value="NZ_JBHSGF010000001.1"/>
</dbReference>
<dbReference type="PANTHER" id="PTHR13170">
    <property type="entry name" value="O-GLCNACASE"/>
    <property type="match status" value="1"/>
</dbReference>
<accession>A0ABV9D6P0</accession>
<sequence length="1018" mass="104460">MPIAVLLAAALPGAGAAAALDVPAAARAAAPLAAEAGATPAAAPGAAQLAPADRLIPQPREADLAGATVTVPDAVSLVVDGEVDERVLAEARAVLTDLGVTDIDEIPVGEEPQDDFVLAVADAPSTQVTEALAQLGTTPADPATPEGYALAVGPLGPVTAVVVAGVDPAGAFHGLQTLRQLATVGDASTTLERGTVRDWPEFGLRGVIEGFYGEPWSHEDRLTVIDFLGDVKGNSYVYAPKDDPYHLERWREPYPAAELAELAELVEASEAELVEFIFTVSPGQDICYSDPDDVDALLAKMDAMWDVGVRQFGIFFDDIDLELDCAADVAAYAGSASPAADAQTDLLDTVLAEFIEARPEAQALLTVPTEYSGTGESEYKTVFAAEAPADVVVYWTGPDVVADTITAEQATEAAALWDHPLAIWDNYPVNDFAPARLFMGPLIGRDAGLAELGVLGFSANPMNQARASEVPLATVHDYLWNPAGYDPDTSWDAALELVGGDAVDALRVFAENNYGSDIGHPANPVLAGLVEDFTTAWDAGTDPEAAAEPLLAYLEAMAAVPADLAAGLDADFVAEVAPWSTKLGAYGEAGAAAVRSLLADAADDQTTAWQERQALEEAAARAEALDVDVTGGIMAEFLAWARDASRLVTLTEPDDGATFDVGADIALAAEVRSGDVAIDEVAFYAGTELIGVDNTAPYEVTWADAGEGMPSLYAVATDAAGTAVDSGIVRVTVGDPAPVLLVVGPPEGMATADAAGDLATQQRIEFLGYPVEVALAPEATTADAEGKAAVVVSESVSSGDVTTKFRDVAVPVGVYEHFLYDDMGMADAPNLAFTATDVEVVNPDSPLAAGTSGAVRIYQRAGITGYGTPSAEADVVAVVPGTPEQAVVFGYDEGDALIGLDAPARRLGLPYVDDATGVLTPEGQAMFDAAIDWLVNGVEEPTPTPTPTEPTPDPTTPVPTEPTPGPTTPGAPTAPGTPGGGALPDTGAPVSALVLLAILGLVAGGAVLALRRGGAQGS</sequence>
<dbReference type="Gene3D" id="2.60.40.10">
    <property type="entry name" value="Immunoglobulins"/>
    <property type="match status" value="1"/>
</dbReference>
<keyword evidence="5" id="KW-0812">Transmembrane</keyword>
<dbReference type="SUPFAM" id="SSF55545">
    <property type="entry name" value="beta-N-acetylhexosaminidase-like domain"/>
    <property type="match status" value="1"/>
</dbReference>
<comment type="caution">
    <text evidence="8">The sequence shown here is derived from an EMBL/GenBank/DDBJ whole genome shotgun (WGS) entry which is preliminary data.</text>
</comment>
<protein>
    <submittedName>
        <fullName evidence="8">Beta-N-acetylglucosaminidase domain-containing protein</fullName>
    </submittedName>
</protein>
<keyword evidence="2 3" id="KW-0326">Glycosidase</keyword>
<evidence type="ECO:0000256" key="6">
    <source>
        <dbReference type="SAM" id="SignalP"/>
    </source>
</evidence>
<feature type="domain" description="GH84" evidence="7">
    <location>
        <begin position="203"/>
        <end position="483"/>
    </location>
</feature>
<dbReference type="Gene3D" id="3.30.379.10">
    <property type="entry name" value="Chitobiase/beta-hexosaminidase domain 2-like"/>
    <property type="match status" value="1"/>
</dbReference>
<keyword evidence="6" id="KW-0732">Signal</keyword>
<evidence type="ECO:0000256" key="2">
    <source>
        <dbReference type="ARBA" id="ARBA00023295"/>
    </source>
</evidence>